<organism evidence="3 4">
    <name type="scientific">Solirubrobacter phytolaccae</name>
    <dbReference type="NCBI Taxonomy" id="1404360"/>
    <lineage>
        <taxon>Bacteria</taxon>
        <taxon>Bacillati</taxon>
        <taxon>Actinomycetota</taxon>
        <taxon>Thermoleophilia</taxon>
        <taxon>Solirubrobacterales</taxon>
        <taxon>Solirubrobacteraceae</taxon>
        <taxon>Solirubrobacter</taxon>
    </lineage>
</organism>
<proteinExistence type="predicted"/>
<feature type="domain" description="Oxidoreductase molybdopterin-binding" evidence="2">
    <location>
        <begin position="82"/>
        <end position="151"/>
    </location>
</feature>
<dbReference type="Proteomes" id="UP001147653">
    <property type="component" value="Unassembled WGS sequence"/>
</dbReference>
<dbReference type="AlphaFoldDB" id="A0A9X3NDS2"/>
<feature type="signal peptide" evidence="1">
    <location>
        <begin position="1"/>
        <end position="22"/>
    </location>
</feature>
<evidence type="ECO:0000256" key="1">
    <source>
        <dbReference type="SAM" id="SignalP"/>
    </source>
</evidence>
<dbReference type="InterPro" id="IPR036374">
    <property type="entry name" value="OxRdtase_Mopterin-bd_sf"/>
</dbReference>
<keyword evidence="4" id="KW-1185">Reference proteome</keyword>
<gene>
    <name evidence="3" type="ORF">OJ997_22200</name>
</gene>
<dbReference type="Pfam" id="PF00174">
    <property type="entry name" value="Oxidored_molyb"/>
    <property type="match status" value="1"/>
</dbReference>
<dbReference type="InterPro" id="IPR000572">
    <property type="entry name" value="OxRdtase_Mopterin-bd_dom"/>
</dbReference>
<name>A0A9X3NDS2_9ACTN</name>
<keyword evidence="1" id="KW-0732">Signal</keyword>
<dbReference type="SUPFAM" id="SSF56524">
    <property type="entry name" value="Oxidoreductase molybdopterin-binding domain"/>
    <property type="match status" value="1"/>
</dbReference>
<evidence type="ECO:0000313" key="4">
    <source>
        <dbReference type="Proteomes" id="UP001147653"/>
    </source>
</evidence>
<protein>
    <submittedName>
        <fullName evidence="3">Molybdopterin-dependent oxidoreductase</fullName>
    </submittedName>
</protein>
<evidence type="ECO:0000313" key="3">
    <source>
        <dbReference type="EMBL" id="MDA0183037.1"/>
    </source>
</evidence>
<dbReference type="Gene3D" id="3.90.420.10">
    <property type="entry name" value="Oxidoreductase, molybdopterin-binding domain"/>
    <property type="match status" value="1"/>
</dbReference>
<feature type="chain" id="PRO_5040861284" evidence="1">
    <location>
        <begin position="23"/>
        <end position="174"/>
    </location>
</feature>
<evidence type="ECO:0000259" key="2">
    <source>
        <dbReference type="Pfam" id="PF00174"/>
    </source>
</evidence>
<reference evidence="3" key="1">
    <citation type="submission" date="2022-10" db="EMBL/GenBank/DDBJ databases">
        <title>The WGS of Solirubrobacter phytolaccae KCTC 29190.</title>
        <authorList>
            <person name="Jiang Z."/>
        </authorList>
    </citation>
    <scope>NUCLEOTIDE SEQUENCE</scope>
    <source>
        <strain evidence="3">KCTC 29190</strain>
    </source>
</reference>
<accession>A0A9X3NDS2</accession>
<sequence>MNPRRALAPLAVLAVLPFTACGADEPVQRVSLTLPLVADGGAEAPLRVSGNVQRGVRLGDATLLALADEEIELYEPFEKRRMRFRAAPLRDVLGLAGIEPEARTLHAVALNDYVVDIPLDVALADGVYLAVRDGAGAPLPVSSGGPLRIVFTDDAKGADVENYWIWSLATVRVK</sequence>
<comment type="caution">
    <text evidence="3">The sequence shown here is derived from an EMBL/GenBank/DDBJ whole genome shotgun (WGS) entry which is preliminary data.</text>
</comment>
<dbReference type="RefSeq" id="WP_270027421.1">
    <property type="nucleotide sequence ID" value="NZ_JAPDDP010000045.1"/>
</dbReference>
<dbReference type="EMBL" id="JAPDDP010000045">
    <property type="protein sequence ID" value="MDA0183037.1"/>
    <property type="molecule type" value="Genomic_DNA"/>
</dbReference>